<name>B8GUK4_THISH</name>
<gene>
    <name evidence="4" type="ordered locus">Tgr7_2244</name>
</gene>
<dbReference type="EMBL" id="CP001339">
    <property type="protein sequence ID" value="ACL73324.1"/>
    <property type="molecule type" value="Genomic_DNA"/>
</dbReference>
<dbReference type="eggNOG" id="COG1652">
    <property type="taxonomic scope" value="Bacteria"/>
</dbReference>
<dbReference type="SMART" id="SM00257">
    <property type="entry name" value="LysM"/>
    <property type="match status" value="1"/>
</dbReference>
<dbReference type="KEGG" id="tgr:Tgr7_2244"/>
<keyword evidence="2" id="KW-0732">Signal</keyword>
<protein>
    <recommendedName>
        <fullName evidence="3">LysM domain-containing protein</fullName>
    </recommendedName>
</protein>
<feature type="chain" id="PRO_5002873322" description="LysM domain-containing protein" evidence="2">
    <location>
        <begin position="26"/>
        <end position="156"/>
    </location>
</feature>
<dbReference type="Pfam" id="PF01476">
    <property type="entry name" value="LysM"/>
    <property type="match status" value="1"/>
</dbReference>
<dbReference type="Gene3D" id="3.10.350.10">
    <property type="entry name" value="LysM domain"/>
    <property type="match status" value="1"/>
</dbReference>
<dbReference type="HOGENOM" id="CLU_1813008_0_0_6"/>
<dbReference type="STRING" id="396588.Tgr7_2244"/>
<feature type="domain" description="LysM" evidence="3">
    <location>
        <begin position="61"/>
        <end position="112"/>
    </location>
</feature>
<feature type="compositionally biased region" description="Pro residues" evidence="1">
    <location>
        <begin position="28"/>
        <end position="57"/>
    </location>
</feature>
<organism evidence="4 5">
    <name type="scientific">Thioalkalivibrio sulfidiphilus (strain HL-EbGR7)</name>
    <dbReference type="NCBI Taxonomy" id="396588"/>
    <lineage>
        <taxon>Bacteria</taxon>
        <taxon>Pseudomonadati</taxon>
        <taxon>Pseudomonadota</taxon>
        <taxon>Gammaproteobacteria</taxon>
        <taxon>Chromatiales</taxon>
        <taxon>Ectothiorhodospiraceae</taxon>
        <taxon>Thioalkalivibrio</taxon>
    </lineage>
</organism>
<evidence type="ECO:0000256" key="2">
    <source>
        <dbReference type="SAM" id="SignalP"/>
    </source>
</evidence>
<dbReference type="InterPro" id="IPR036779">
    <property type="entry name" value="LysM_dom_sf"/>
</dbReference>
<dbReference type="PROSITE" id="PS51782">
    <property type="entry name" value="LYSM"/>
    <property type="match status" value="1"/>
</dbReference>
<evidence type="ECO:0000256" key="1">
    <source>
        <dbReference type="SAM" id="MobiDB-lite"/>
    </source>
</evidence>
<evidence type="ECO:0000313" key="4">
    <source>
        <dbReference type="EMBL" id="ACL73324.1"/>
    </source>
</evidence>
<accession>B8GUK4</accession>
<dbReference type="SUPFAM" id="SSF54106">
    <property type="entry name" value="LysM domain"/>
    <property type="match status" value="1"/>
</dbReference>
<dbReference type="PROSITE" id="PS51257">
    <property type="entry name" value="PROKAR_LIPOPROTEIN"/>
    <property type="match status" value="1"/>
</dbReference>
<feature type="region of interest" description="Disordered" evidence="1">
    <location>
        <begin position="25"/>
        <end position="60"/>
    </location>
</feature>
<keyword evidence="5" id="KW-1185">Reference proteome</keyword>
<dbReference type="InterPro" id="IPR052196">
    <property type="entry name" value="Bact_Kbp"/>
</dbReference>
<feature type="signal peptide" evidence="2">
    <location>
        <begin position="1"/>
        <end position="25"/>
    </location>
</feature>
<dbReference type="Proteomes" id="UP000002383">
    <property type="component" value="Chromosome"/>
</dbReference>
<dbReference type="RefSeq" id="WP_012638800.1">
    <property type="nucleotide sequence ID" value="NC_011901.1"/>
</dbReference>
<dbReference type="PANTHER" id="PTHR34700:SF4">
    <property type="entry name" value="PHAGE-LIKE ELEMENT PBSX PROTEIN XKDP"/>
    <property type="match status" value="1"/>
</dbReference>
<dbReference type="InterPro" id="IPR018392">
    <property type="entry name" value="LysM"/>
</dbReference>
<dbReference type="AlphaFoldDB" id="B8GUK4"/>
<dbReference type="PANTHER" id="PTHR34700">
    <property type="entry name" value="POTASSIUM BINDING PROTEIN KBP"/>
    <property type="match status" value="1"/>
</dbReference>
<proteinExistence type="predicted"/>
<dbReference type="CDD" id="cd00118">
    <property type="entry name" value="LysM"/>
    <property type="match status" value="1"/>
</dbReference>
<reference evidence="4 5" key="1">
    <citation type="journal article" date="2011" name="Stand. Genomic Sci.">
        <title>Complete genome sequence of 'Thioalkalivibrio sulfidophilus' HL-EbGr7.</title>
        <authorList>
            <person name="Muyzer G."/>
            <person name="Sorokin D.Y."/>
            <person name="Mavromatis K."/>
            <person name="Lapidus A."/>
            <person name="Clum A."/>
            <person name="Ivanova N."/>
            <person name="Pati A."/>
            <person name="d'Haeseleer P."/>
            <person name="Woyke T."/>
            <person name="Kyrpides N.C."/>
        </authorList>
    </citation>
    <scope>NUCLEOTIDE SEQUENCE [LARGE SCALE GENOMIC DNA]</scope>
    <source>
        <strain evidence="4 5">HL-EbGR7</strain>
    </source>
</reference>
<evidence type="ECO:0000313" key="5">
    <source>
        <dbReference type="Proteomes" id="UP000002383"/>
    </source>
</evidence>
<evidence type="ECO:0000259" key="3">
    <source>
        <dbReference type="PROSITE" id="PS51782"/>
    </source>
</evidence>
<sequence precursor="true">MNTKQLRLVLAGAIALGLTVGCASTQPAPEPEPAPAPAPAPAPRAEPAPAPAPPPAAPTTMTYEVVRGDSLWKISGRSSVYGNPYQWPLIYRANASQIRDADLIFPGQRLTVQLNPSSADVDAAVNHARTRGAWELGRVESSDLRYLDQYGLRPMR</sequence>